<dbReference type="RefSeq" id="XP_009836274.1">
    <property type="nucleotide sequence ID" value="XM_009837972.1"/>
</dbReference>
<dbReference type="AlphaFoldDB" id="W4G5G7"/>
<protein>
    <submittedName>
        <fullName evidence="1">Uncharacterized protein</fullName>
    </submittedName>
</protein>
<accession>W4G5G7</accession>
<sequence length="371" mass="40413">MLDVTIVDQSDEQHESFESMRIPVDSIGLDEHQGRAYSRRTTRHSVLKCYHDDEIMRTAIDSHDENTTTPGASVKCNHLCGAPDAPDPLVCGAMHQKAYGYTGYDYSPQHWCNFVKDALFPVWKCLEDADATLGPWANSSMSLDSNGELQCWSNDGRECYVAPEGCKATITSGAKPLSKMVCGCDIMSKFGNTRYDQGPRSFCNFAQKALNASPPNLPCTPPSTVCTFKDGDVIGLQADTGEFVGRCNGCLRKPRTTWDVILLGPLSYSTKWTVRNIPHTGRITLVLDTGAYLGRCHGCAGGATLPDQAFAVPPSGVNYLVDPNVQWTSEEAGPDNRIALKGDMGTYLSRCHGCVPIIGGVPDAMFMHARD</sequence>
<gene>
    <name evidence="1" type="ORF">H257_11134</name>
</gene>
<dbReference type="GeneID" id="20813130"/>
<reference evidence="1" key="1">
    <citation type="submission" date="2013-12" db="EMBL/GenBank/DDBJ databases">
        <title>The Genome Sequence of Aphanomyces astaci APO3.</title>
        <authorList>
            <consortium name="The Broad Institute Genomics Platform"/>
            <person name="Russ C."/>
            <person name="Tyler B."/>
            <person name="van West P."/>
            <person name="Dieguez-Uribeondo J."/>
            <person name="Young S.K."/>
            <person name="Zeng Q."/>
            <person name="Gargeya S."/>
            <person name="Fitzgerald M."/>
            <person name="Abouelleil A."/>
            <person name="Alvarado L."/>
            <person name="Chapman S.B."/>
            <person name="Gainer-Dewar J."/>
            <person name="Goldberg J."/>
            <person name="Griggs A."/>
            <person name="Gujja S."/>
            <person name="Hansen M."/>
            <person name="Howarth C."/>
            <person name="Imamovic A."/>
            <person name="Ireland A."/>
            <person name="Larimer J."/>
            <person name="McCowan C."/>
            <person name="Murphy C."/>
            <person name="Pearson M."/>
            <person name="Poon T.W."/>
            <person name="Priest M."/>
            <person name="Roberts A."/>
            <person name="Saif S."/>
            <person name="Shea T."/>
            <person name="Sykes S."/>
            <person name="Wortman J."/>
            <person name="Nusbaum C."/>
            <person name="Birren B."/>
        </authorList>
    </citation>
    <scope>NUCLEOTIDE SEQUENCE [LARGE SCALE GENOMIC DNA]</scope>
    <source>
        <strain evidence="1">APO3</strain>
    </source>
</reference>
<proteinExistence type="predicted"/>
<dbReference type="EMBL" id="KI913145">
    <property type="protein sequence ID" value="ETV74168.1"/>
    <property type="molecule type" value="Genomic_DNA"/>
</dbReference>
<name>W4G5G7_APHAT</name>
<evidence type="ECO:0000313" key="1">
    <source>
        <dbReference type="EMBL" id="ETV74168.1"/>
    </source>
</evidence>
<organism evidence="1">
    <name type="scientific">Aphanomyces astaci</name>
    <name type="common">Crayfish plague agent</name>
    <dbReference type="NCBI Taxonomy" id="112090"/>
    <lineage>
        <taxon>Eukaryota</taxon>
        <taxon>Sar</taxon>
        <taxon>Stramenopiles</taxon>
        <taxon>Oomycota</taxon>
        <taxon>Saprolegniomycetes</taxon>
        <taxon>Saprolegniales</taxon>
        <taxon>Verrucalvaceae</taxon>
        <taxon>Aphanomyces</taxon>
    </lineage>
</organism>
<dbReference type="VEuPathDB" id="FungiDB:H257_11134"/>